<proteinExistence type="predicted"/>
<dbReference type="Proteomes" id="UP001181046">
    <property type="component" value="Unassembled WGS sequence"/>
</dbReference>
<dbReference type="RefSeq" id="WP_311830622.1">
    <property type="nucleotide sequence ID" value="NZ_JARQAJ010000025.1"/>
</dbReference>
<reference evidence="2" key="1">
    <citation type="submission" date="2023-03" db="EMBL/GenBank/DDBJ databases">
        <authorList>
            <person name="Shen W."/>
            <person name="Cai J."/>
        </authorList>
    </citation>
    <scope>NUCLEOTIDE SEQUENCE</scope>
    <source>
        <strain evidence="2">P66-3</strain>
    </source>
</reference>
<feature type="domain" description="Replication-associated protein ORF2/G2P" evidence="1">
    <location>
        <begin position="105"/>
        <end position="213"/>
    </location>
</feature>
<organism evidence="2 3">
    <name type="scientific">Enterococcus xiangfangensis</name>
    <dbReference type="NCBI Taxonomy" id="1296537"/>
    <lineage>
        <taxon>Bacteria</taxon>
        <taxon>Bacillati</taxon>
        <taxon>Bacillota</taxon>
        <taxon>Bacilli</taxon>
        <taxon>Lactobacillales</taxon>
        <taxon>Enterococcaceae</taxon>
        <taxon>Enterococcus</taxon>
    </lineage>
</organism>
<accession>A0ABU3FDS8</accession>
<evidence type="ECO:0000259" key="1">
    <source>
        <dbReference type="Pfam" id="PF23343"/>
    </source>
</evidence>
<dbReference type="Pfam" id="PF23343">
    <property type="entry name" value="REP_ORF2-G2P"/>
    <property type="match status" value="1"/>
</dbReference>
<gene>
    <name evidence="2" type="ORF">P7H27_13905</name>
</gene>
<protein>
    <recommendedName>
        <fullName evidence="1">Replication-associated protein ORF2/G2P domain-containing protein</fullName>
    </recommendedName>
</protein>
<name>A0ABU3FDS8_9ENTE</name>
<dbReference type="InterPro" id="IPR056906">
    <property type="entry name" value="ORF2/G2P_dom"/>
</dbReference>
<sequence>MSKSKNELKSGLPVYLTYGQLKEHNKNQLGTYKYKVKAYNDGVYKVIEYKNERLKTNQKLTSFSGSNSDLSEDEKAIRLEESRKQNLYKTKSKLRDYARNNYFDKFWTLTFDPKKFGSSDNLRFEEMQKFLKRMTRKYGKFNYLAVPERHKSGAIHWHMMTGYFEPVMVDSGHKYKNVPIYNCPEWEYGFTNVQNVRSKKKISNYVSKYITKDLMDSPARRNKKKYWASRSLELPKTFGIKELLNLNIEPDFESDICKIYEIEKKDFEKIISMSEANF</sequence>
<keyword evidence="3" id="KW-1185">Reference proteome</keyword>
<dbReference type="EMBL" id="JARQAJ010000025">
    <property type="protein sequence ID" value="MDT2760845.1"/>
    <property type="molecule type" value="Genomic_DNA"/>
</dbReference>
<evidence type="ECO:0000313" key="2">
    <source>
        <dbReference type="EMBL" id="MDT2760845.1"/>
    </source>
</evidence>
<evidence type="ECO:0000313" key="3">
    <source>
        <dbReference type="Proteomes" id="UP001181046"/>
    </source>
</evidence>
<comment type="caution">
    <text evidence="2">The sequence shown here is derived from an EMBL/GenBank/DDBJ whole genome shotgun (WGS) entry which is preliminary data.</text>
</comment>